<name>A0A1A8W6H0_PLAOA</name>
<feature type="compositionally biased region" description="Acidic residues" evidence="2">
    <location>
        <begin position="23"/>
        <end position="41"/>
    </location>
</feature>
<feature type="compositionally biased region" description="Basic and acidic residues" evidence="2">
    <location>
        <begin position="279"/>
        <end position="330"/>
    </location>
</feature>
<dbReference type="AlphaFoldDB" id="A0A1A8W6H0"/>
<feature type="region of interest" description="Disordered" evidence="2">
    <location>
        <begin position="76"/>
        <end position="364"/>
    </location>
</feature>
<dbReference type="Proteomes" id="UP000078546">
    <property type="component" value="Unassembled WGS sequence"/>
</dbReference>
<evidence type="ECO:0000256" key="2">
    <source>
        <dbReference type="SAM" id="MobiDB-lite"/>
    </source>
</evidence>
<feature type="compositionally biased region" description="Basic and acidic residues" evidence="2">
    <location>
        <begin position="259"/>
        <end position="271"/>
    </location>
</feature>
<feature type="coiled-coil region" evidence="1">
    <location>
        <begin position="681"/>
        <end position="708"/>
    </location>
</feature>
<keyword evidence="1" id="KW-0175">Coiled coil</keyword>
<organism evidence="3 6">
    <name type="scientific">Plasmodium ovale curtisi</name>
    <dbReference type="NCBI Taxonomy" id="864141"/>
    <lineage>
        <taxon>Eukaryota</taxon>
        <taxon>Sar</taxon>
        <taxon>Alveolata</taxon>
        <taxon>Apicomplexa</taxon>
        <taxon>Aconoidasida</taxon>
        <taxon>Haemosporida</taxon>
        <taxon>Plasmodiidae</taxon>
        <taxon>Plasmodium</taxon>
        <taxon>Plasmodium (Plasmodium)</taxon>
    </lineage>
</organism>
<evidence type="ECO:0000256" key="1">
    <source>
        <dbReference type="SAM" id="Coils"/>
    </source>
</evidence>
<protein>
    <submittedName>
        <fullName evidence="3">Uncharacterized protein</fullName>
    </submittedName>
</protein>
<accession>A0A1A8W6H0</accession>
<evidence type="ECO:0000313" key="5">
    <source>
        <dbReference type="Proteomes" id="UP000078546"/>
    </source>
</evidence>
<feature type="region of interest" description="Disordered" evidence="2">
    <location>
        <begin position="1"/>
        <end position="41"/>
    </location>
</feature>
<dbReference type="EMBL" id="FLQU01000640">
    <property type="protein sequence ID" value="SBS88582.1"/>
    <property type="molecule type" value="Genomic_DNA"/>
</dbReference>
<sequence length="866" mass="100332">MEKSNHPLKGKMSRDDSNNDMNNSEDESNNENDTSDLEDLPEYERELILAKRHEEYMKKKHRRILLKNINIDHKIEGTHSDNNASGANNKNSGDVPVLSKKGTLTNNKTVTVKSKKKTPNSANKADEIDNAGAATQASIKKQTKRAAKTGKSAKSEREEVTEQVGSSSEKEKNEFVSFHKEAEKEDESAHKHESDDKSKCKSIPIRESAHSENKGNRTYRYHTYDSSPNSYTDSSYYEKKKSSKSKDKNKKKVIRKTTYNKESKNRKDDLTSHFTDLPMDSKNDTGIEDGKKKENIGETKAKEKSKEERVATMDKHANELRRNDKGDDSTRRKKNAKVRRESEENKSVRNNKKEDRGDDDSTLTKHIQRNTYTHSHDHGKKLFDDSKDVGDGVGKREIFSKEPETPERLILQYKEEKKIKLDIYKYMSYEIITYFQLKKTFLLDMSEHVNFPYYVVGHMIKVNDISKLLKVSDIMKKMHGSKNIASGEITSKNNSMHEKKKIFFIKNVLNSSNYFCIDRHTNIKFEIAHLENITNMNFFNKIKNTMNQNKKLSMNHLTVEDNCVTYVCDINNISDQKFTVDEYNFIKLFSINVEILKNFHLFLKEKIEDLKNFHYTEKQIQDLVEMKKKKSFYEIFENNKNIDSLPISRITVQREICSILRELDTLNYTKKKVKHQDVETIAKLNKQIDLLTKKKDILREQLDKARSNPLVVAKVAHANACAAVHGICLANHISTKAQENFAQDKEKSATKEKAVKPYVHISRTDEFSKKFIGAEKKSIADIANYIYEEKRNFSNHITSTLFDQPMDIHNKIVHHFLHGSLQSSMVHFDVATRKKEEEEHMIFGSNGKINIEKHVTTFDEMKKNYG</sequence>
<gene>
    <name evidence="4" type="ORF">POVCU1_045660</name>
    <name evidence="3" type="ORF">POVCU2_0049290</name>
</gene>
<feature type="compositionally biased region" description="Basic and acidic residues" evidence="2">
    <location>
        <begin position="168"/>
        <end position="199"/>
    </location>
</feature>
<evidence type="ECO:0000313" key="3">
    <source>
        <dbReference type="EMBL" id="SBS88582.1"/>
    </source>
</evidence>
<feature type="compositionally biased region" description="Basic and acidic residues" evidence="2">
    <location>
        <begin position="374"/>
        <end position="388"/>
    </location>
</feature>
<evidence type="ECO:0000313" key="6">
    <source>
        <dbReference type="Proteomes" id="UP000078560"/>
    </source>
</evidence>
<feature type="compositionally biased region" description="Low complexity" evidence="2">
    <location>
        <begin position="81"/>
        <end position="112"/>
    </location>
</feature>
<feature type="region of interest" description="Disordered" evidence="2">
    <location>
        <begin position="369"/>
        <end position="388"/>
    </location>
</feature>
<reference evidence="3" key="1">
    <citation type="submission" date="2016-05" db="EMBL/GenBank/DDBJ databases">
        <authorList>
            <person name="Lavstsen T."/>
            <person name="Jespersen J.S."/>
        </authorList>
    </citation>
    <scope>NUCLEOTIDE SEQUENCE [LARGE SCALE GENOMIC DNA]</scope>
</reference>
<dbReference type="EMBL" id="FLQV01000831">
    <property type="protein sequence ID" value="SBS98374.1"/>
    <property type="molecule type" value="Genomic_DNA"/>
</dbReference>
<feature type="compositionally biased region" description="Basic and acidic residues" evidence="2">
    <location>
        <begin position="236"/>
        <end position="246"/>
    </location>
</feature>
<dbReference type="Proteomes" id="UP000078560">
    <property type="component" value="Unassembled WGS sequence"/>
</dbReference>
<evidence type="ECO:0000313" key="4">
    <source>
        <dbReference type="EMBL" id="SBS98374.1"/>
    </source>
</evidence>
<reference evidence="5 6" key="2">
    <citation type="submission" date="2016-05" db="EMBL/GenBank/DDBJ databases">
        <authorList>
            <person name="Naeem Raeece"/>
        </authorList>
    </citation>
    <scope>NUCLEOTIDE SEQUENCE [LARGE SCALE GENOMIC DNA]</scope>
</reference>
<feature type="compositionally biased region" description="Basic residues" evidence="2">
    <location>
        <begin position="1"/>
        <end position="11"/>
    </location>
</feature>
<proteinExistence type="predicted"/>
<feature type="compositionally biased region" description="Basic and acidic residues" evidence="2">
    <location>
        <begin position="338"/>
        <end position="356"/>
    </location>
</feature>